<gene>
    <name evidence="1" type="ORF">HJG59_008023</name>
</gene>
<keyword evidence="2" id="KW-1185">Reference proteome</keyword>
<name>A0A7J8JVZ3_MOLMO</name>
<sequence length="138" mass="14823">MGTGLMGLGVRKRQVVSSKVAGKGTRRRDTQVCVGLSGKEEKGSWGMCRQQVDGASAQVHVKGGRKETEVRQVYLCKREGSFPVPGTGTLASTRQGVTGTGEVWGKATLQGQTYRTVALGGCRAPRPFSWPSWCLLPR</sequence>
<organism evidence="1 2">
    <name type="scientific">Molossus molossus</name>
    <name type="common">Pallas' mastiff bat</name>
    <name type="synonym">Vespertilio molossus</name>
    <dbReference type="NCBI Taxonomy" id="27622"/>
    <lineage>
        <taxon>Eukaryota</taxon>
        <taxon>Metazoa</taxon>
        <taxon>Chordata</taxon>
        <taxon>Craniata</taxon>
        <taxon>Vertebrata</taxon>
        <taxon>Euteleostomi</taxon>
        <taxon>Mammalia</taxon>
        <taxon>Eutheria</taxon>
        <taxon>Laurasiatheria</taxon>
        <taxon>Chiroptera</taxon>
        <taxon>Yangochiroptera</taxon>
        <taxon>Molossidae</taxon>
        <taxon>Molossus</taxon>
    </lineage>
</organism>
<dbReference type="AlphaFoldDB" id="A0A7J8JVZ3"/>
<comment type="caution">
    <text evidence="1">The sequence shown here is derived from an EMBL/GenBank/DDBJ whole genome shotgun (WGS) entry which is preliminary data.</text>
</comment>
<reference evidence="1 2" key="1">
    <citation type="journal article" date="2020" name="Nature">
        <title>Six reference-quality genomes reveal evolution of bat adaptations.</title>
        <authorList>
            <person name="Jebb D."/>
            <person name="Huang Z."/>
            <person name="Pippel M."/>
            <person name="Hughes G.M."/>
            <person name="Lavrichenko K."/>
            <person name="Devanna P."/>
            <person name="Winkler S."/>
            <person name="Jermiin L.S."/>
            <person name="Skirmuntt E.C."/>
            <person name="Katzourakis A."/>
            <person name="Burkitt-Gray L."/>
            <person name="Ray D.A."/>
            <person name="Sullivan K.A.M."/>
            <person name="Roscito J.G."/>
            <person name="Kirilenko B.M."/>
            <person name="Davalos L.M."/>
            <person name="Corthals A.P."/>
            <person name="Power M.L."/>
            <person name="Jones G."/>
            <person name="Ransome R.D."/>
            <person name="Dechmann D.K.N."/>
            <person name="Locatelli A.G."/>
            <person name="Puechmaille S.J."/>
            <person name="Fedrigo O."/>
            <person name="Jarvis E.D."/>
            <person name="Hiller M."/>
            <person name="Vernes S.C."/>
            <person name="Myers E.W."/>
            <person name="Teeling E.C."/>
        </authorList>
    </citation>
    <scope>NUCLEOTIDE SEQUENCE [LARGE SCALE GENOMIC DNA]</scope>
    <source>
        <strain evidence="1">MMolMol1</strain>
        <tissue evidence="1">Muscle</tissue>
    </source>
</reference>
<protein>
    <submittedName>
        <fullName evidence="1">Uncharacterized protein</fullName>
    </submittedName>
</protein>
<evidence type="ECO:0000313" key="1">
    <source>
        <dbReference type="EMBL" id="KAF6501027.1"/>
    </source>
</evidence>
<dbReference type="InParanoid" id="A0A7J8JVZ3"/>
<proteinExistence type="predicted"/>
<dbReference type="EMBL" id="JACASF010000001">
    <property type="protein sequence ID" value="KAF6501027.1"/>
    <property type="molecule type" value="Genomic_DNA"/>
</dbReference>
<dbReference type="Proteomes" id="UP000550707">
    <property type="component" value="Unassembled WGS sequence"/>
</dbReference>
<accession>A0A7J8JVZ3</accession>
<evidence type="ECO:0000313" key="2">
    <source>
        <dbReference type="Proteomes" id="UP000550707"/>
    </source>
</evidence>